<proteinExistence type="predicted"/>
<gene>
    <name evidence="1" type="ORF">H0A76_13545</name>
</gene>
<sequence length="75" mass="8457">MATAAKFVQPIPIFLAYLVPLDVDVVPIKFHHLFTTTAKDCFCSSFNFFIIWPLPWQTQVALEKSTLDSTTSHGI</sequence>
<accession>A0A853F8F6</accession>
<reference evidence="1 2" key="1">
    <citation type="submission" date="2020-05" db="EMBL/GenBank/DDBJ databases">
        <title>Horizontal transmission and recombination maintain forever young bacterial symbiont genomes.</title>
        <authorList>
            <person name="Russell S.L."/>
            <person name="Pepper-Tunick E."/>
            <person name="Svedberg J."/>
            <person name="Byrne A."/>
            <person name="Ruelas Castillo J."/>
            <person name="Vollmers C."/>
            <person name="Beinart R.A."/>
            <person name="Corbett-Detig R."/>
        </authorList>
    </citation>
    <scope>NUCLEOTIDE SEQUENCE [LARGE SCALE GENOMIC DNA]</scope>
    <source>
        <strain evidence="1">455</strain>
    </source>
</reference>
<evidence type="ECO:0000313" key="1">
    <source>
        <dbReference type="EMBL" id="NYT28769.1"/>
    </source>
</evidence>
<evidence type="ECO:0000313" key="2">
    <source>
        <dbReference type="Proteomes" id="UP000568751"/>
    </source>
</evidence>
<dbReference type="AlphaFoldDB" id="A0A853F8F6"/>
<dbReference type="Proteomes" id="UP000568751">
    <property type="component" value="Unassembled WGS sequence"/>
</dbReference>
<protein>
    <submittedName>
        <fullName evidence="1">Uncharacterized protein</fullName>
    </submittedName>
</protein>
<name>A0A853F8F6_9GAMM</name>
<comment type="caution">
    <text evidence="1">The sequence shown here is derived from an EMBL/GenBank/DDBJ whole genome shotgun (WGS) entry which is preliminary data.</text>
</comment>
<organism evidence="1 2">
    <name type="scientific">Candidatus Thiodubiliella endoseptemdiera</name>
    <dbReference type="NCBI Taxonomy" id="2738886"/>
    <lineage>
        <taxon>Bacteria</taxon>
        <taxon>Pseudomonadati</taxon>
        <taxon>Pseudomonadota</taxon>
        <taxon>Gammaproteobacteria</taxon>
        <taxon>Candidatus Pseudothioglobaceae</taxon>
        <taxon>Candidatus Thiodubiliella</taxon>
    </lineage>
</organism>
<dbReference type="EMBL" id="JACCHT010000024">
    <property type="protein sequence ID" value="NYT28769.1"/>
    <property type="molecule type" value="Genomic_DNA"/>
</dbReference>